<comment type="caution">
    <text evidence="2">The sequence shown here is derived from an EMBL/GenBank/DDBJ whole genome shotgun (WGS) entry which is preliminary data.</text>
</comment>
<name>A0A2S8BAT5_9SPHN</name>
<evidence type="ECO:0000256" key="1">
    <source>
        <dbReference type="SAM" id="MobiDB-lite"/>
    </source>
</evidence>
<organism evidence="2 3">
    <name type="scientific">Sphingopyxis lindanitolerans</name>
    <dbReference type="NCBI Taxonomy" id="2054227"/>
    <lineage>
        <taxon>Bacteria</taxon>
        <taxon>Pseudomonadati</taxon>
        <taxon>Pseudomonadota</taxon>
        <taxon>Alphaproteobacteria</taxon>
        <taxon>Sphingomonadales</taxon>
        <taxon>Sphingomonadaceae</taxon>
        <taxon>Sphingopyxis</taxon>
    </lineage>
</organism>
<dbReference type="OrthoDB" id="7596130at2"/>
<dbReference type="EMBL" id="PHFW01000001">
    <property type="protein sequence ID" value="PQM29446.1"/>
    <property type="molecule type" value="Genomic_DNA"/>
</dbReference>
<feature type="region of interest" description="Disordered" evidence="1">
    <location>
        <begin position="27"/>
        <end position="49"/>
    </location>
</feature>
<dbReference type="AlphaFoldDB" id="A0A2S8BAT5"/>
<evidence type="ECO:0000313" key="3">
    <source>
        <dbReference type="Proteomes" id="UP000238954"/>
    </source>
</evidence>
<evidence type="ECO:0000313" key="2">
    <source>
        <dbReference type="EMBL" id="PQM29446.1"/>
    </source>
</evidence>
<accession>A0A2S8BAT5</accession>
<dbReference type="RefSeq" id="WP_105997404.1">
    <property type="nucleotide sequence ID" value="NZ_CM009578.1"/>
</dbReference>
<reference evidence="3" key="1">
    <citation type="submission" date="2017-11" db="EMBL/GenBank/DDBJ databases">
        <title>The complete genome sequence of Sphingopyxis pomeranensis sp. nov. strain WS5A3p.</title>
        <authorList>
            <person name="Kaminski M.A."/>
        </authorList>
    </citation>
    <scope>NUCLEOTIDE SEQUENCE [LARGE SCALE GENOMIC DNA]</scope>
    <source>
        <strain evidence="3">WS5A3p</strain>
    </source>
</reference>
<gene>
    <name evidence="2" type="ORF">CVO77_00500</name>
</gene>
<sequence>MELDLDESSLAIGRIERALSRIENALTERANRPAPQPVSSESAAGDPSALKAEVVAVIGELDRLIAEAKNG</sequence>
<proteinExistence type="predicted"/>
<dbReference type="Proteomes" id="UP000238954">
    <property type="component" value="Chromosome"/>
</dbReference>
<keyword evidence="3" id="KW-1185">Reference proteome</keyword>
<protein>
    <submittedName>
        <fullName evidence="2">Uncharacterized protein</fullName>
    </submittedName>
</protein>